<gene>
    <name evidence="8" type="ORF">TD95_004569</name>
</gene>
<dbReference type="Pfam" id="PF12896">
    <property type="entry name" value="ANAPC4"/>
    <property type="match status" value="1"/>
</dbReference>
<keyword evidence="9" id="KW-1185">Reference proteome</keyword>
<dbReference type="GO" id="GO:0034399">
    <property type="term" value="C:nuclear periphery"/>
    <property type="evidence" value="ECO:0007669"/>
    <property type="project" value="TreeGrafter"/>
</dbReference>
<feature type="domain" description="Anaphase-promoting complex subunit 4 long" evidence="7">
    <location>
        <begin position="265"/>
        <end position="466"/>
    </location>
</feature>
<evidence type="ECO:0000256" key="1">
    <source>
        <dbReference type="ARBA" id="ARBA00016067"/>
    </source>
</evidence>
<dbReference type="PANTHER" id="PTHR13260:SF0">
    <property type="entry name" value="ANAPHASE-PROMOTING COMPLEX SUBUNIT 4"/>
    <property type="match status" value="1"/>
</dbReference>
<reference evidence="8 9" key="1">
    <citation type="submission" date="2015-03" db="EMBL/GenBank/DDBJ databases">
        <authorList>
            <person name="Radwan O."/>
            <person name="Al-Naeli F.A."/>
            <person name="Rendon G.A."/>
            <person name="Fields C."/>
        </authorList>
    </citation>
    <scope>NUCLEOTIDE SEQUENCE [LARGE SCALE GENOMIC DNA]</scope>
    <source>
        <strain evidence="8">CR-DP1</strain>
    </source>
</reference>
<dbReference type="OrthoDB" id="2110451at2759"/>
<dbReference type="GO" id="GO:0005680">
    <property type="term" value="C:anaphase-promoting complex"/>
    <property type="evidence" value="ECO:0007669"/>
    <property type="project" value="InterPro"/>
</dbReference>
<evidence type="ECO:0000256" key="2">
    <source>
        <dbReference type="ARBA" id="ARBA00022618"/>
    </source>
</evidence>
<dbReference type="GO" id="GO:0051301">
    <property type="term" value="P:cell division"/>
    <property type="evidence" value="ECO:0007669"/>
    <property type="project" value="UniProtKB-KW"/>
</dbReference>
<dbReference type="EMBL" id="LAEV01000519">
    <property type="protein sequence ID" value="KKA30088.1"/>
    <property type="molecule type" value="Genomic_DNA"/>
</dbReference>
<evidence type="ECO:0000256" key="5">
    <source>
        <dbReference type="ARBA" id="ARBA00023306"/>
    </source>
</evidence>
<evidence type="ECO:0000259" key="6">
    <source>
        <dbReference type="Pfam" id="PF12894"/>
    </source>
</evidence>
<comment type="caution">
    <text evidence="8">The sequence shown here is derived from an EMBL/GenBank/DDBJ whole genome shotgun (WGS) entry which is preliminary data.</text>
</comment>
<name>A0A0F4ZJN1_9PEZI</name>
<dbReference type="InterPro" id="IPR024790">
    <property type="entry name" value="APC4_long_dom"/>
</dbReference>
<evidence type="ECO:0000313" key="9">
    <source>
        <dbReference type="Proteomes" id="UP000033483"/>
    </source>
</evidence>
<dbReference type="GO" id="GO:0070979">
    <property type="term" value="P:protein K11-linked ubiquitination"/>
    <property type="evidence" value="ECO:0007669"/>
    <property type="project" value="TreeGrafter"/>
</dbReference>
<dbReference type="Pfam" id="PF12894">
    <property type="entry name" value="ANAPC4_WD40"/>
    <property type="match status" value="1"/>
</dbReference>
<evidence type="ECO:0000256" key="4">
    <source>
        <dbReference type="ARBA" id="ARBA00022786"/>
    </source>
</evidence>
<dbReference type="Proteomes" id="UP000033483">
    <property type="component" value="Unassembled WGS sequence"/>
</dbReference>
<dbReference type="InterPro" id="IPR024977">
    <property type="entry name" value="Apc4-like_WD40_dom"/>
</dbReference>
<dbReference type="AlphaFoldDB" id="A0A0F4ZJN1"/>
<dbReference type="PANTHER" id="PTHR13260">
    <property type="entry name" value="ANAPHASE PROMOTING COMPLEX SUBUNIT 4 APC4"/>
    <property type="match status" value="1"/>
</dbReference>
<accession>A0A0F4ZJN1</accession>
<dbReference type="GO" id="GO:0031145">
    <property type="term" value="P:anaphase-promoting complex-dependent catabolic process"/>
    <property type="evidence" value="ECO:0007669"/>
    <property type="project" value="InterPro"/>
</dbReference>
<keyword evidence="4" id="KW-0833">Ubl conjugation pathway</keyword>
<keyword evidence="5" id="KW-0131">Cell cycle</keyword>
<dbReference type="Gene3D" id="2.130.10.10">
    <property type="entry name" value="YVTN repeat-like/Quinoprotein amine dehydrogenase"/>
    <property type="match status" value="1"/>
</dbReference>
<organism evidence="8 9">
    <name type="scientific">Thielaviopsis punctulata</name>
    <dbReference type="NCBI Taxonomy" id="72032"/>
    <lineage>
        <taxon>Eukaryota</taxon>
        <taxon>Fungi</taxon>
        <taxon>Dikarya</taxon>
        <taxon>Ascomycota</taxon>
        <taxon>Pezizomycotina</taxon>
        <taxon>Sordariomycetes</taxon>
        <taxon>Hypocreomycetidae</taxon>
        <taxon>Microascales</taxon>
        <taxon>Ceratocystidaceae</taxon>
        <taxon>Thielaviopsis</taxon>
    </lineage>
</organism>
<proteinExistence type="predicted"/>
<feature type="domain" description="Anaphase-promoting complex subunit 4-like WD40" evidence="6">
    <location>
        <begin position="27"/>
        <end position="118"/>
    </location>
</feature>
<keyword evidence="2" id="KW-0132">Cell division</keyword>
<protein>
    <recommendedName>
        <fullName evidence="1">Anaphase-promoting complex subunit 4</fullName>
    </recommendedName>
</protein>
<evidence type="ECO:0000256" key="3">
    <source>
        <dbReference type="ARBA" id="ARBA00022776"/>
    </source>
</evidence>
<evidence type="ECO:0000313" key="8">
    <source>
        <dbReference type="EMBL" id="KKA30088.1"/>
    </source>
</evidence>
<dbReference type="InterPro" id="IPR015943">
    <property type="entry name" value="WD40/YVTN_repeat-like_dom_sf"/>
</dbReference>
<sequence>MKVPHKLRLYSSTSYESPAPDGYPSSCPTLDISATLNSSCQNVIVFRPNGEQVGRIQQSARSSSVVTATRWKPNGQFIAVAWKDGFVRLMAVETSKSAHNIRVVPPDCAAEIQFLAWTTTQISVEGGIIRPSSKISPKKNMEGNLPREITFLETDVSLPKLSPLPLASAGSGEDSLVFTQRSGMDFMFQPFKPSDAEAISVMLSGLSNGQVHISIHDSLSIGSLAYPSTESSIKKRLVHHSAHSSLSTHMLYFKDGTGDNTAVEMVPLDLQFIVSSPVNLSLMASKLTTLHKLLRYVRQAILHIQVEFKNSREIQARFLKSAIATFKEDDGMQQDITTALYHSMTTGNVYPKLKEWLTETLGERGLKRWIKAATGGLDGIRNLTQIYLIPALERIVIILSRLKGLALFHHGRHDIGLNPLEIQRLVDTVGCLMLVANRILMFSMEEAACFAQFMSWLHITLEHLNNQSLADEISEKQVHLDYSKVLLYIVEYLHESSNRHYIHSDTGDGSLDELLQKRAGKDGSMMDALTDIIEKVHDDNEQVSAEEAKLVQLGHLVGLLARSMNTVLDSVAVAQRRGIRFGEPVLMDVEEEIFRLDSRIVPGEKDSSDRIVFYRTLFTVANGISGTPHTQCSFLSLGPGRVLDISFFDDDTLFALVDPQNNAPHAIYAIPLKSLHWDLHGSTNSNFKTFPPMPLSADFHAVAMEVHEQSEVRDQLPARVCLLSKDRMCWRTYALEKDTQPGEDDGKS</sequence>
<evidence type="ECO:0000259" key="7">
    <source>
        <dbReference type="Pfam" id="PF12896"/>
    </source>
</evidence>
<dbReference type="InterPro" id="IPR024789">
    <property type="entry name" value="APC4"/>
</dbReference>
<keyword evidence="3" id="KW-0498">Mitosis</keyword>